<dbReference type="GO" id="GO:0000166">
    <property type="term" value="F:nucleotide binding"/>
    <property type="evidence" value="ECO:0007669"/>
    <property type="project" value="InterPro"/>
</dbReference>
<dbReference type="OrthoDB" id="9792935at2"/>
<dbReference type="Proteomes" id="UP000321464">
    <property type="component" value="Unassembled WGS sequence"/>
</dbReference>
<organism evidence="3 4">
    <name type="scientific">Novosphingobium sediminis</name>
    <dbReference type="NCBI Taxonomy" id="707214"/>
    <lineage>
        <taxon>Bacteria</taxon>
        <taxon>Pseudomonadati</taxon>
        <taxon>Pseudomonadota</taxon>
        <taxon>Alphaproteobacteria</taxon>
        <taxon>Sphingomonadales</taxon>
        <taxon>Sphingomonadaceae</taxon>
        <taxon>Novosphingobium</taxon>
    </lineage>
</organism>
<keyword evidence="4" id="KW-1185">Reference proteome</keyword>
<sequence length="347" mass="39135">MIKVGIIGYGKMGRLRHDRIEASGRGVVVAVHDPFAQPTDLPDSIRLYDDWEELVADPEIDVVFIATANVYNKPVTIAAMRAGKAVFCEKPPALTGQDVRDIRDVERQTKAKLMYGFNHRHHGAVKHMRGLVDSGQYGRVLWMRGRYGKSVDSDFLKGWRADKGLSGGGILIDQGIHMLDLFLHLGGGFDEVQAMVSSVYWHQPGIEDNVFAQMRNKKTGLVASLHSTMTQWRHLFSLEVFMERGYMVLNGLKTSSNSYGQEELVVATNRSKAPAAHWEDEERFVYEIDTSWDEEMRIFFDAVEKGLPITAGSSAHALEVMELIDRIYENERLDSELLYTDLNAKLA</sequence>
<dbReference type="EMBL" id="BJYR01000010">
    <property type="protein sequence ID" value="GEN99628.1"/>
    <property type="molecule type" value="Genomic_DNA"/>
</dbReference>
<dbReference type="RefSeq" id="WP_147158985.1">
    <property type="nucleotide sequence ID" value="NZ_BJYR01000010.1"/>
</dbReference>
<evidence type="ECO:0000313" key="3">
    <source>
        <dbReference type="EMBL" id="GEN99628.1"/>
    </source>
</evidence>
<dbReference type="AlphaFoldDB" id="A0A512AIU7"/>
<comment type="caution">
    <text evidence="3">The sequence shown here is derived from an EMBL/GenBank/DDBJ whole genome shotgun (WGS) entry which is preliminary data.</text>
</comment>
<dbReference type="Gene3D" id="3.40.50.720">
    <property type="entry name" value="NAD(P)-binding Rossmann-like Domain"/>
    <property type="match status" value="1"/>
</dbReference>
<dbReference type="Gene3D" id="3.30.360.10">
    <property type="entry name" value="Dihydrodipicolinate Reductase, domain 2"/>
    <property type="match status" value="1"/>
</dbReference>
<proteinExistence type="predicted"/>
<accession>A0A512AIU7</accession>
<evidence type="ECO:0000313" key="4">
    <source>
        <dbReference type="Proteomes" id="UP000321464"/>
    </source>
</evidence>
<dbReference type="SUPFAM" id="SSF51735">
    <property type="entry name" value="NAD(P)-binding Rossmann-fold domains"/>
    <property type="match status" value="1"/>
</dbReference>
<evidence type="ECO:0000259" key="2">
    <source>
        <dbReference type="Pfam" id="PF22725"/>
    </source>
</evidence>
<dbReference type="InterPro" id="IPR000683">
    <property type="entry name" value="Gfo/Idh/MocA-like_OxRdtase_N"/>
</dbReference>
<dbReference type="Pfam" id="PF01408">
    <property type="entry name" value="GFO_IDH_MocA"/>
    <property type="match status" value="1"/>
</dbReference>
<dbReference type="InterPro" id="IPR036291">
    <property type="entry name" value="NAD(P)-bd_dom_sf"/>
</dbReference>
<dbReference type="InterPro" id="IPR052515">
    <property type="entry name" value="Gfo/Idh/MocA_Oxidoreductase"/>
</dbReference>
<dbReference type="PANTHER" id="PTHR43249:SF1">
    <property type="entry name" value="D-GLUCOSIDE 3-DEHYDROGENASE"/>
    <property type="match status" value="1"/>
</dbReference>
<protein>
    <submittedName>
        <fullName evidence="3">Oxidoreductase</fullName>
    </submittedName>
</protein>
<evidence type="ECO:0000259" key="1">
    <source>
        <dbReference type="Pfam" id="PF01408"/>
    </source>
</evidence>
<reference evidence="3 4" key="1">
    <citation type="submission" date="2019-07" db="EMBL/GenBank/DDBJ databases">
        <title>Whole genome shotgun sequence of Novosphingobium sediminis NBRC 106119.</title>
        <authorList>
            <person name="Hosoyama A."/>
            <person name="Uohara A."/>
            <person name="Ohji S."/>
            <person name="Ichikawa N."/>
        </authorList>
    </citation>
    <scope>NUCLEOTIDE SEQUENCE [LARGE SCALE GENOMIC DNA]</scope>
    <source>
        <strain evidence="3 4">NBRC 106119</strain>
    </source>
</reference>
<feature type="domain" description="Gfo/Idh/MocA-like oxidoreductase N-terminal" evidence="1">
    <location>
        <begin position="2"/>
        <end position="117"/>
    </location>
</feature>
<feature type="domain" description="GFO/IDH/MocA-like oxidoreductase" evidence="2">
    <location>
        <begin position="126"/>
        <end position="247"/>
    </location>
</feature>
<dbReference type="PANTHER" id="PTHR43249">
    <property type="entry name" value="UDP-N-ACETYL-2-AMINO-2-DEOXY-D-GLUCURONATE OXIDASE"/>
    <property type="match status" value="1"/>
</dbReference>
<name>A0A512AIU7_9SPHN</name>
<dbReference type="InterPro" id="IPR055170">
    <property type="entry name" value="GFO_IDH_MocA-like_dom"/>
</dbReference>
<dbReference type="Pfam" id="PF22725">
    <property type="entry name" value="GFO_IDH_MocA_C3"/>
    <property type="match status" value="1"/>
</dbReference>
<dbReference type="SUPFAM" id="SSF55347">
    <property type="entry name" value="Glyceraldehyde-3-phosphate dehydrogenase-like, C-terminal domain"/>
    <property type="match status" value="1"/>
</dbReference>
<gene>
    <name evidence="3" type="ORF">NSE01_14610</name>
</gene>